<accession>A0AA38WBY6</accession>
<dbReference type="InterPro" id="IPR036875">
    <property type="entry name" value="Znf_CCHC_sf"/>
</dbReference>
<dbReference type="Pfam" id="PF00098">
    <property type="entry name" value="zf-CCHC"/>
    <property type="match status" value="1"/>
</dbReference>
<organism evidence="5 6">
    <name type="scientific">Centaurea solstitialis</name>
    <name type="common">yellow star-thistle</name>
    <dbReference type="NCBI Taxonomy" id="347529"/>
    <lineage>
        <taxon>Eukaryota</taxon>
        <taxon>Viridiplantae</taxon>
        <taxon>Streptophyta</taxon>
        <taxon>Embryophyta</taxon>
        <taxon>Tracheophyta</taxon>
        <taxon>Spermatophyta</taxon>
        <taxon>Magnoliopsida</taxon>
        <taxon>eudicotyledons</taxon>
        <taxon>Gunneridae</taxon>
        <taxon>Pentapetalae</taxon>
        <taxon>asterids</taxon>
        <taxon>campanulids</taxon>
        <taxon>Asterales</taxon>
        <taxon>Asteraceae</taxon>
        <taxon>Carduoideae</taxon>
        <taxon>Cardueae</taxon>
        <taxon>Centaureinae</taxon>
        <taxon>Centaurea</taxon>
    </lineage>
</organism>
<feature type="region of interest" description="Disordered" evidence="3">
    <location>
        <begin position="810"/>
        <end position="829"/>
    </location>
</feature>
<evidence type="ECO:0000256" key="2">
    <source>
        <dbReference type="SAM" id="Coils"/>
    </source>
</evidence>
<feature type="domain" description="CCHC-type" evidence="4">
    <location>
        <begin position="188"/>
        <end position="202"/>
    </location>
</feature>
<dbReference type="GO" id="GO:0008270">
    <property type="term" value="F:zinc ion binding"/>
    <property type="evidence" value="ECO:0007669"/>
    <property type="project" value="UniProtKB-KW"/>
</dbReference>
<proteinExistence type="predicted"/>
<feature type="compositionally biased region" description="Low complexity" evidence="3">
    <location>
        <begin position="172"/>
        <end position="181"/>
    </location>
</feature>
<feature type="coiled-coil region" evidence="2">
    <location>
        <begin position="315"/>
        <end position="388"/>
    </location>
</feature>
<evidence type="ECO:0000256" key="3">
    <source>
        <dbReference type="SAM" id="MobiDB-lite"/>
    </source>
</evidence>
<dbReference type="GO" id="GO:0003676">
    <property type="term" value="F:nucleic acid binding"/>
    <property type="evidence" value="ECO:0007669"/>
    <property type="project" value="InterPro"/>
</dbReference>
<evidence type="ECO:0000256" key="1">
    <source>
        <dbReference type="PROSITE-ProRule" id="PRU00047"/>
    </source>
</evidence>
<comment type="caution">
    <text evidence="5">The sequence shown here is derived from an EMBL/GenBank/DDBJ whole genome shotgun (WGS) entry which is preliminary data.</text>
</comment>
<evidence type="ECO:0000313" key="5">
    <source>
        <dbReference type="EMBL" id="KAJ9544609.1"/>
    </source>
</evidence>
<name>A0AA38WBY6_9ASTR</name>
<feature type="region of interest" description="Disordered" evidence="3">
    <location>
        <begin position="129"/>
        <end position="181"/>
    </location>
</feature>
<evidence type="ECO:0000313" key="6">
    <source>
        <dbReference type="Proteomes" id="UP001172457"/>
    </source>
</evidence>
<keyword evidence="6" id="KW-1185">Reference proteome</keyword>
<dbReference type="Gene3D" id="4.10.60.10">
    <property type="entry name" value="Zinc finger, CCHC-type"/>
    <property type="match status" value="1"/>
</dbReference>
<keyword evidence="1" id="KW-0863">Zinc-finger</keyword>
<sequence length="858" mass="96875">MLQEPVEILDREIKQLRRSKIPIVKVRWNSKHGPEFTWEREDFMKSKYPWFNYAKNSGDSLENPENRLEKPQKYSRHFIKLLVVSISLDDKEPESKMTSWLVLSIPNAMKYLTITSRVSALAGCDIGPHRWNNQSGPNSNNQNQKSNDEGRQFNNTGGTEPPQQNKLPALEAPPAANQNRNPARVSTCYNCGSPGHYASECKIKLKDSAYFEKKAATMKKKELGKVLLADEEDWVMEPEDSDDEGPSAVQGHCLMADFEEPCISGSPNDSTDEEAEVNSCSLLSKPVELSKSKTLRLESQLQMERALVVRFRIENAVYKSSLEDLTENFNRMELESGIRESILENKLLDLQRSHDEIESIREKLKLKFHILSEERTKLFIKIEELEENNLKRGQSEHTLSLLTKQTTQHPFYQAKPGLGHLDNHILERAPAHLYNFDNMSASKPEPRSVKGQDNDNYVMQTMTFTEIIDGKAVSFTTSPANSSTSSPPSSLVANGPIFTPASNPKNTFTSWEGIKARTPKAAMPPINFADLNISYDSREIDTSVDADVIQPLDVSATQPPALVCIEKEMFHLRSKAVELDACRHKIKNFESILSEKHNQIKSLEHSYHEANAERISMSSQCENTKSSCSSFKTKFADLQKQLVIQLVNNTMEKDFFYEKELLFGQTFANQDCQINRLKRRLSLLEESDSWDSSTSSLPLIPDLRSTLPKLILDPNIVYDVKVFLDADDPPLGYIPRKPVLPKAPALKQINFPKPLASVSVINTEGAKCVGSDKGKSVKPHTHTVTQTQHSNTKDDSNLVKPIKGLDFHSSSFDVGENSKPKQPLNTSKPVFQKEPKSKVVNPFLLNRHPTHNLLLMQM</sequence>
<dbReference type="AlphaFoldDB" id="A0AA38WBY6"/>
<dbReference type="SMART" id="SM00343">
    <property type="entry name" value="ZnF_C2HC"/>
    <property type="match status" value="1"/>
</dbReference>
<keyword evidence="2" id="KW-0175">Coiled coil</keyword>
<dbReference type="EMBL" id="JARYMX010000006">
    <property type="protein sequence ID" value="KAJ9544609.1"/>
    <property type="molecule type" value="Genomic_DNA"/>
</dbReference>
<evidence type="ECO:0000259" key="4">
    <source>
        <dbReference type="PROSITE" id="PS50158"/>
    </source>
</evidence>
<dbReference type="InterPro" id="IPR001878">
    <property type="entry name" value="Znf_CCHC"/>
</dbReference>
<reference evidence="5" key="1">
    <citation type="submission" date="2023-03" db="EMBL/GenBank/DDBJ databases">
        <title>Chromosome-scale reference genome and RAD-based genetic map of yellow starthistle (Centaurea solstitialis) reveal putative structural variation and QTLs associated with invader traits.</title>
        <authorList>
            <person name="Reatini B."/>
            <person name="Cang F.A."/>
            <person name="Jiang Q."/>
            <person name="Mckibben M.T.W."/>
            <person name="Barker M.S."/>
            <person name="Rieseberg L.H."/>
            <person name="Dlugosch K.M."/>
        </authorList>
    </citation>
    <scope>NUCLEOTIDE SEQUENCE</scope>
    <source>
        <strain evidence="5">CAN-66</strain>
        <tissue evidence="5">Leaf</tissue>
    </source>
</reference>
<feature type="region of interest" description="Disordered" evidence="3">
    <location>
        <begin position="769"/>
        <end position="798"/>
    </location>
</feature>
<gene>
    <name evidence="5" type="ORF">OSB04_024316</name>
</gene>
<feature type="compositionally biased region" description="Polar residues" evidence="3">
    <location>
        <begin position="152"/>
        <end position="166"/>
    </location>
</feature>
<dbReference type="PROSITE" id="PS50158">
    <property type="entry name" value="ZF_CCHC"/>
    <property type="match status" value="1"/>
</dbReference>
<dbReference type="SUPFAM" id="SSF57756">
    <property type="entry name" value="Retrovirus zinc finger-like domains"/>
    <property type="match status" value="1"/>
</dbReference>
<feature type="compositionally biased region" description="Low complexity" evidence="3">
    <location>
        <begin position="132"/>
        <end position="145"/>
    </location>
</feature>
<dbReference type="Proteomes" id="UP001172457">
    <property type="component" value="Chromosome 6"/>
</dbReference>
<keyword evidence="1" id="KW-0479">Metal-binding</keyword>
<keyword evidence="1" id="KW-0862">Zinc</keyword>
<protein>
    <recommendedName>
        <fullName evidence="4">CCHC-type domain-containing protein</fullName>
    </recommendedName>
</protein>